<comment type="caution">
    <text evidence="2">The sequence shown here is derived from an EMBL/GenBank/DDBJ whole genome shotgun (WGS) entry which is preliminary data.</text>
</comment>
<keyword evidence="3" id="KW-1185">Reference proteome</keyword>
<feature type="compositionally biased region" description="Basic residues" evidence="1">
    <location>
        <begin position="147"/>
        <end position="160"/>
    </location>
</feature>
<name>A0A8T0PJU0_PANVG</name>
<dbReference type="Proteomes" id="UP000823388">
    <property type="component" value="Chromosome 8K"/>
</dbReference>
<evidence type="ECO:0000256" key="1">
    <source>
        <dbReference type="SAM" id="MobiDB-lite"/>
    </source>
</evidence>
<sequence length="173" mass="19107">MAATAALKRPSSPKQIQIRSPWWRFRPKPTLRGTSNGGATSGSKASLVPRSGLPPATRGAMPPTTFETVVARNTEPTDIERSVGRPLWGWGLTAPPSPRVDSLESAEGPRDRTVMDGLPARAPLATHRALLTSRRSRRTAPHPTPRPWRRSRPRWRRHSRACGSYPPWAPYLG</sequence>
<dbReference type="AlphaFoldDB" id="A0A8T0PJU0"/>
<evidence type="ECO:0000313" key="2">
    <source>
        <dbReference type="EMBL" id="KAG2562471.1"/>
    </source>
</evidence>
<proteinExistence type="predicted"/>
<reference evidence="2" key="1">
    <citation type="submission" date="2020-05" db="EMBL/GenBank/DDBJ databases">
        <title>WGS assembly of Panicum virgatum.</title>
        <authorList>
            <person name="Lovell J.T."/>
            <person name="Jenkins J."/>
            <person name="Shu S."/>
            <person name="Juenger T.E."/>
            <person name="Schmutz J."/>
        </authorList>
    </citation>
    <scope>NUCLEOTIDE SEQUENCE</scope>
    <source>
        <strain evidence="2">AP13</strain>
    </source>
</reference>
<protein>
    <submittedName>
        <fullName evidence="2">Uncharacterized protein</fullName>
    </submittedName>
</protein>
<feature type="region of interest" description="Disordered" evidence="1">
    <location>
        <begin position="1"/>
        <end position="173"/>
    </location>
</feature>
<accession>A0A8T0PJU0</accession>
<evidence type="ECO:0000313" key="3">
    <source>
        <dbReference type="Proteomes" id="UP000823388"/>
    </source>
</evidence>
<dbReference type="EMBL" id="CM029051">
    <property type="protein sequence ID" value="KAG2562471.1"/>
    <property type="molecule type" value="Genomic_DNA"/>
</dbReference>
<gene>
    <name evidence="2" type="ORF">PVAP13_8KG074604</name>
</gene>
<organism evidence="2 3">
    <name type="scientific">Panicum virgatum</name>
    <name type="common">Blackwell switchgrass</name>
    <dbReference type="NCBI Taxonomy" id="38727"/>
    <lineage>
        <taxon>Eukaryota</taxon>
        <taxon>Viridiplantae</taxon>
        <taxon>Streptophyta</taxon>
        <taxon>Embryophyta</taxon>
        <taxon>Tracheophyta</taxon>
        <taxon>Spermatophyta</taxon>
        <taxon>Magnoliopsida</taxon>
        <taxon>Liliopsida</taxon>
        <taxon>Poales</taxon>
        <taxon>Poaceae</taxon>
        <taxon>PACMAD clade</taxon>
        <taxon>Panicoideae</taxon>
        <taxon>Panicodae</taxon>
        <taxon>Paniceae</taxon>
        <taxon>Panicinae</taxon>
        <taxon>Panicum</taxon>
        <taxon>Panicum sect. Hiantes</taxon>
    </lineage>
</organism>